<dbReference type="GO" id="GO:0016779">
    <property type="term" value="F:nucleotidyltransferase activity"/>
    <property type="evidence" value="ECO:0007669"/>
    <property type="project" value="UniProtKB-ARBA"/>
</dbReference>
<sequence>MFPDSNWLVLGCDYPLLPPTALQQLVLEYSSPITCFLNKDGFAEPLLAIWSPEALQQLKENAAQGMNGMSNVIKQVNGKMIPPLRQEWIMGAKTKEEWEEAMKIVESRNLR</sequence>
<dbReference type="InParanoid" id="A0A2T3BB69"/>
<dbReference type="Pfam" id="PF12804">
    <property type="entry name" value="NTP_transf_3"/>
    <property type="match status" value="1"/>
</dbReference>
<dbReference type="Proteomes" id="UP000241818">
    <property type="component" value="Unassembled WGS sequence"/>
</dbReference>
<dbReference type="AlphaFoldDB" id="A0A2T3BB69"/>
<name>A0A2T3BB69_AMORE</name>
<dbReference type="OrthoDB" id="20872at2759"/>
<evidence type="ECO:0000259" key="1">
    <source>
        <dbReference type="Pfam" id="PF12804"/>
    </source>
</evidence>
<dbReference type="EMBL" id="KZ679007">
    <property type="protein sequence ID" value="PSS25566.1"/>
    <property type="molecule type" value="Genomic_DNA"/>
</dbReference>
<feature type="domain" description="MobA-like NTP transferase" evidence="1">
    <location>
        <begin position="5"/>
        <end position="75"/>
    </location>
</feature>
<dbReference type="InterPro" id="IPR029044">
    <property type="entry name" value="Nucleotide-diphossugar_trans"/>
</dbReference>
<evidence type="ECO:0000313" key="3">
    <source>
        <dbReference type="Proteomes" id="UP000241818"/>
    </source>
</evidence>
<dbReference type="GeneID" id="36574401"/>
<keyword evidence="3" id="KW-1185">Reference proteome</keyword>
<dbReference type="RefSeq" id="XP_024724165.1">
    <property type="nucleotide sequence ID" value="XM_024866320.1"/>
</dbReference>
<proteinExistence type="predicted"/>
<organism evidence="2 3">
    <name type="scientific">Amorphotheca resinae ATCC 22711</name>
    <dbReference type="NCBI Taxonomy" id="857342"/>
    <lineage>
        <taxon>Eukaryota</taxon>
        <taxon>Fungi</taxon>
        <taxon>Dikarya</taxon>
        <taxon>Ascomycota</taxon>
        <taxon>Pezizomycotina</taxon>
        <taxon>Leotiomycetes</taxon>
        <taxon>Helotiales</taxon>
        <taxon>Amorphothecaceae</taxon>
        <taxon>Amorphotheca</taxon>
    </lineage>
</organism>
<accession>A0A2T3BB69</accession>
<dbReference type="Gene3D" id="3.90.550.10">
    <property type="entry name" value="Spore Coat Polysaccharide Biosynthesis Protein SpsA, Chain A"/>
    <property type="match status" value="1"/>
</dbReference>
<protein>
    <recommendedName>
        <fullName evidence="1">MobA-like NTP transferase domain-containing protein</fullName>
    </recommendedName>
</protein>
<dbReference type="InterPro" id="IPR025877">
    <property type="entry name" value="MobA-like_NTP_Trfase"/>
</dbReference>
<reference evidence="2 3" key="1">
    <citation type="journal article" date="2018" name="New Phytol.">
        <title>Comparative genomics and transcriptomics depict ericoid mycorrhizal fungi as versatile saprotrophs and plant mutualists.</title>
        <authorList>
            <person name="Martino E."/>
            <person name="Morin E."/>
            <person name="Grelet G.A."/>
            <person name="Kuo A."/>
            <person name="Kohler A."/>
            <person name="Daghino S."/>
            <person name="Barry K.W."/>
            <person name="Cichocki N."/>
            <person name="Clum A."/>
            <person name="Dockter R.B."/>
            <person name="Hainaut M."/>
            <person name="Kuo R.C."/>
            <person name="LaButti K."/>
            <person name="Lindahl B.D."/>
            <person name="Lindquist E.A."/>
            <person name="Lipzen A."/>
            <person name="Khouja H.R."/>
            <person name="Magnuson J."/>
            <person name="Murat C."/>
            <person name="Ohm R.A."/>
            <person name="Singer S.W."/>
            <person name="Spatafora J.W."/>
            <person name="Wang M."/>
            <person name="Veneault-Fourrey C."/>
            <person name="Henrissat B."/>
            <person name="Grigoriev I.V."/>
            <person name="Martin F.M."/>
            <person name="Perotto S."/>
        </authorList>
    </citation>
    <scope>NUCLEOTIDE SEQUENCE [LARGE SCALE GENOMIC DNA]</scope>
    <source>
        <strain evidence="2 3">ATCC 22711</strain>
    </source>
</reference>
<gene>
    <name evidence="2" type="ORF">M430DRAFT_33228</name>
</gene>
<evidence type="ECO:0000313" key="2">
    <source>
        <dbReference type="EMBL" id="PSS25566.1"/>
    </source>
</evidence>